<gene>
    <name evidence="3" type="ORF">SAMN02745181_1378</name>
</gene>
<dbReference type="Gene3D" id="3.20.20.140">
    <property type="entry name" value="Metal-dependent hydrolases"/>
    <property type="match status" value="1"/>
</dbReference>
<dbReference type="SUPFAM" id="SSF51338">
    <property type="entry name" value="Composite domain of metallo-dependent hydrolases"/>
    <property type="match status" value="1"/>
</dbReference>
<dbReference type="AlphaFoldDB" id="A0A1M6H6H7"/>
<dbReference type="PANTHER" id="PTHR22642">
    <property type="entry name" value="IMIDAZOLONEPROPIONASE"/>
    <property type="match status" value="1"/>
</dbReference>
<dbReference type="PANTHER" id="PTHR22642:SF2">
    <property type="entry name" value="PROTEIN LONG AFTER FAR-RED 3"/>
    <property type="match status" value="1"/>
</dbReference>
<feature type="domain" description="Amidohydrolase 3" evidence="2">
    <location>
        <begin position="135"/>
        <end position="583"/>
    </location>
</feature>
<evidence type="ECO:0000256" key="1">
    <source>
        <dbReference type="SAM" id="SignalP"/>
    </source>
</evidence>
<dbReference type="RefSeq" id="WP_234991693.1">
    <property type="nucleotide sequence ID" value="NZ_FQYR01000003.1"/>
</dbReference>
<name>A0A1M6H6H7_9BACT</name>
<dbReference type="InParanoid" id="A0A1M6H6H7"/>
<reference evidence="3 4" key="1">
    <citation type="submission" date="2016-11" db="EMBL/GenBank/DDBJ databases">
        <authorList>
            <person name="Jaros S."/>
            <person name="Januszkiewicz K."/>
            <person name="Wedrychowicz H."/>
        </authorList>
    </citation>
    <scope>NUCLEOTIDE SEQUENCE [LARGE SCALE GENOMIC DNA]</scope>
    <source>
        <strain evidence="3 4">DSM 18772</strain>
    </source>
</reference>
<sequence>MSVRVYIQSVVCACSMAAIPAQADSGSLQDVLDPQNPLPKATIYTAKEIITMNPDQPKATAVAVVGDRILAVGSLDQLQQAAGDQPIKVDETFADKVIVPGFIAQHDHPLLSALTMTSHIISIEDWVLPGGTIPAAKSAAEYMERLKAVHSEMKQPDALLLTWGYHHYFHGDMSREMLDKVSDTRPIVVWHRSAHEFYLNTKALELIGLDEAFVSAMPEAAKKQADLKKGHFYEAGMFAILPKLMPVMVTPERFQQGLELTRDYFHANGVTLGCEPGGLFSKKLQDAQNAVFSRPETPFRYYFIPDGKSLYAMYPDTTITETEKILNWGQGMTSMVPKQIKLFADGAVYSQLMQVREPYLDGHHGEWIMPPKDFANAFRIYWNAGYQIHIHVTGDKGVDMVLDNLEANMRRFPRYDHRTVLVHFSLSQKDQIERIKRLGAIVSGNPYYVTMLADKYSEKGLGAERADNMVRMGDVERAGISYSYHSDMPMAPSQPLFLMDCAVNRKTVSGRVAGENQRNTREGALRAVTLEAAFSLGMEKEVGSIVSGKLANFTVLEDNPVTCAAEKIKSIPVWGTVHEGRVLPVPKAKDTKQAASGPSANEATLKVLQLHAEHDGCSHGGDICTLNHLIGKAMFPDE</sequence>
<dbReference type="CDD" id="cd01300">
    <property type="entry name" value="YtcJ_like"/>
    <property type="match status" value="1"/>
</dbReference>
<dbReference type="InterPro" id="IPR033932">
    <property type="entry name" value="YtcJ-like"/>
</dbReference>
<evidence type="ECO:0000313" key="4">
    <source>
        <dbReference type="Proteomes" id="UP000184510"/>
    </source>
</evidence>
<proteinExistence type="predicted"/>
<dbReference type="Gene3D" id="2.30.40.10">
    <property type="entry name" value="Urease, subunit C, domain 1"/>
    <property type="match status" value="1"/>
</dbReference>
<keyword evidence="4" id="KW-1185">Reference proteome</keyword>
<dbReference type="SUPFAM" id="SSF51556">
    <property type="entry name" value="Metallo-dependent hydrolases"/>
    <property type="match status" value="1"/>
</dbReference>
<organism evidence="3 4">
    <name type="scientific">Rubritalea squalenifaciens DSM 18772</name>
    <dbReference type="NCBI Taxonomy" id="1123071"/>
    <lineage>
        <taxon>Bacteria</taxon>
        <taxon>Pseudomonadati</taxon>
        <taxon>Verrucomicrobiota</taxon>
        <taxon>Verrucomicrobiia</taxon>
        <taxon>Verrucomicrobiales</taxon>
        <taxon>Rubritaleaceae</taxon>
        <taxon>Rubritalea</taxon>
    </lineage>
</organism>
<dbReference type="GO" id="GO:0016810">
    <property type="term" value="F:hydrolase activity, acting on carbon-nitrogen (but not peptide) bonds"/>
    <property type="evidence" value="ECO:0007669"/>
    <property type="project" value="InterPro"/>
</dbReference>
<dbReference type="InterPro" id="IPR011059">
    <property type="entry name" value="Metal-dep_hydrolase_composite"/>
</dbReference>
<dbReference type="EMBL" id="FQYR01000003">
    <property type="protein sequence ID" value="SHJ17837.1"/>
    <property type="molecule type" value="Genomic_DNA"/>
</dbReference>
<feature type="signal peptide" evidence="1">
    <location>
        <begin position="1"/>
        <end position="23"/>
    </location>
</feature>
<accession>A0A1M6H6H7</accession>
<evidence type="ECO:0000313" key="3">
    <source>
        <dbReference type="EMBL" id="SHJ17837.1"/>
    </source>
</evidence>
<dbReference type="Pfam" id="PF07969">
    <property type="entry name" value="Amidohydro_3"/>
    <property type="match status" value="1"/>
</dbReference>
<dbReference type="Proteomes" id="UP000184510">
    <property type="component" value="Unassembled WGS sequence"/>
</dbReference>
<feature type="chain" id="PRO_5009917977" description="Amidohydrolase 3 domain-containing protein" evidence="1">
    <location>
        <begin position="24"/>
        <end position="638"/>
    </location>
</feature>
<dbReference type="InterPro" id="IPR032466">
    <property type="entry name" value="Metal_Hydrolase"/>
</dbReference>
<dbReference type="InterPro" id="IPR013108">
    <property type="entry name" value="Amidohydro_3"/>
</dbReference>
<dbReference type="Gene3D" id="3.10.310.70">
    <property type="match status" value="1"/>
</dbReference>
<protein>
    <recommendedName>
        <fullName evidence="2">Amidohydrolase 3 domain-containing protein</fullName>
    </recommendedName>
</protein>
<dbReference type="STRING" id="1123071.SAMN02745181_1378"/>
<keyword evidence="1" id="KW-0732">Signal</keyword>
<evidence type="ECO:0000259" key="2">
    <source>
        <dbReference type="Pfam" id="PF07969"/>
    </source>
</evidence>